<dbReference type="InterPro" id="IPR020846">
    <property type="entry name" value="MFS_dom"/>
</dbReference>
<feature type="transmembrane region" description="Helical" evidence="6">
    <location>
        <begin position="269"/>
        <end position="289"/>
    </location>
</feature>
<gene>
    <name evidence="8" type="ORF">KP79_PYT19231</name>
</gene>
<dbReference type="SUPFAM" id="SSF103473">
    <property type="entry name" value="MFS general substrate transporter"/>
    <property type="match status" value="1"/>
</dbReference>
<accession>A0A210PW43</accession>
<dbReference type="PROSITE" id="PS50850">
    <property type="entry name" value="MFS"/>
    <property type="match status" value="1"/>
</dbReference>
<evidence type="ECO:0000256" key="6">
    <source>
        <dbReference type="SAM" id="Phobius"/>
    </source>
</evidence>
<feature type="transmembrane region" description="Helical" evidence="6">
    <location>
        <begin position="412"/>
        <end position="433"/>
    </location>
</feature>
<evidence type="ECO:0000256" key="1">
    <source>
        <dbReference type="ARBA" id="ARBA00004141"/>
    </source>
</evidence>
<dbReference type="AlphaFoldDB" id="A0A210PW43"/>
<dbReference type="GO" id="GO:0016020">
    <property type="term" value="C:membrane"/>
    <property type="evidence" value="ECO:0007669"/>
    <property type="project" value="UniProtKB-SubCell"/>
</dbReference>
<dbReference type="EMBL" id="NEDP02005456">
    <property type="protein sequence ID" value="OWF40708.1"/>
    <property type="molecule type" value="Genomic_DNA"/>
</dbReference>
<feature type="transmembrane region" description="Helical" evidence="6">
    <location>
        <begin position="384"/>
        <end position="406"/>
    </location>
</feature>
<keyword evidence="4 6" id="KW-0472">Membrane</keyword>
<keyword evidence="8" id="KW-0762">Sugar transport</keyword>
<evidence type="ECO:0000259" key="7">
    <source>
        <dbReference type="PROSITE" id="PS50850"/>
    </source>
</evidence>
<dbReference type="PANTHER" id="PTHR23121">
    <property type="entry name" value="SODIUM-DEPENDENT GLUCOSE TRANSPORTER 1"/>
    <property type="match status" value="1"/>
</dbReference>
<feature type="transmembrane region" description="Helical" evidence="6">
    <location>
        <begin position="127"/>
        <end position="146"/>
    </location>
</feature>
<feature type="transmembrane region" description="Helical" evidence="6">
    <location>
        <begin position="61"/>
        <end position="79"/>
    </location>
</feature>
<organism evidence="8 9">
    <name type="scientific">Mizuhopecten yessoensis</name>
    <name type="common">Japanese scallop</name>
    <name type="synonym">Patinopecten yessoensis</name>
    <dbReference type="NCBI Taxonomy" id="6573"/>
    <lineage>
        <taxon>Eukaryota</taxon>
        <taxon>Metazoa</taxon>
        <taxon>Spiralia</taxon>
        <taxon>Lophotrochozoa</taxon>
        <taxon>Mollusca</taxon>
        <taxon>Bivalvia</taxon>
        <taxon>Autobranchia</taxon>
        <taxon>Pteriomorphia</taxon>
        <taxon>Pectinida</taxon>
        <taxon>Pectinoidea</taxon>
        <taxon>Pectinidae</taxon>
        <taxon>Mizuhopecten</taxon>
    </lineage>
</organism>
<keyword evidence="3 6" id="KW-1133">Transmembrane helix</keyword>
<evidence type="ECO:0000256" key="2">
    <source>
        <dbReference type="ARBA" id="ARBA00022692"/>
    </source>
</evidence>
<feature type="transmembrane region" description="Helical" evidence="6">
    <location>
        <begin position="99"/>
        <end position="120"/>
    </location>
</feature>
<dbReference type="InterPro" id="IPR036259">
    <property type="entry name" value="MFS_trans_sf"/>
</dbReference>
<dbReference type="PANTHER" id="PTHR23121:SF9">
    <property type="entry name" value="SODIUM-DEPENDENT GLUCOSE TRANSPORTER 1"/>
    <property type="match status" value="1"/>
</dbReference>
<dbReference type="Gene3D" id="1.20.1250.20">
    <property type="entry name" value="MFS general substrate transporter like domains"/>
    <property type="match status" value="2"/>
</dbReference>
<keyword evidence="2 6" id="KW-0812">Transmembrane</keyword>
<feature type="transmembrane region" description="Helical" evidence="6">
    <location>
        <begin position="473"/>
        <end position="497"/>
    </location>
</feature>
<keyword evidence="9" id="KW-1185">Reference proteome</keyword>
<comment type="caution">
    <text evidence="8">The sequence shown here is derived from an EMBL/GenBank/DDBJ whole genome shotgun (WGS) entry which is preliminary data.</text>
</comment>
<comment type="subcellular location">
    <subcellularLocation>
        <location evidence="1">Membrane</location>
        <topology evidence="1">Multi-pass membrane protein</topology>
    </subcellularLocation>
</comment>
<feature type="compositionally biased region" description="Basic and acidic residues" evidence="5">
    <location>
        <begin position="1"/>
        <end position="15"/>
    </location>
</feature>
<evidence type="ECO:0000313" key="8">
    <source>
        <dbReference type="EMBL" id="OWF40708.1"/>
    </source>
</evidence>
<feature type="transmembrane region" description="Helical" evidence="6">
    <location>
        <begin position="357"/>
        <end position="377"/>
    </location>
</feature>
<evidence type="ECO:0000256" key="3">
    <source>
        <dbReference type="ARBA" id="ARBA00022989"/>
    </source>
</evidence>
<feature type="domain" description="Major facilitator superfamily (MFS) profile" evidence="7">
    <location>
        <begin position="63"/>
        <end position="502"/>
    </location>
</feature>
<evidence type="ECO:0000313" key="9">
    <source>
        <dbReference type="Proteomes" id="UP000242188"/>
    </source>
</evidence>
<feature type="transmembrane region" description="Helical" evidence="6">
    <location>
        <begin position="191"/>
        <end position="212"/>
    </location>
</feature>
<feature type="region of interest" description="Disordered" evidence="5">
    <location>
        <begin position="1"/>
        <end position="43"/>
    </location>
</feature>
<dbReference type="OrthoDB" id="9626824at2759"/>
<evidence type="ECO:0000256" key="4">
    <source>
        <dbReference type="ARBA" id="ARBA00023136"/>
    </source>
</evidence>
<feature type="transmembrane region" description="Helical" evidence="6">
    <location>
        <begin position="445"/>
        <end position="467"/>
    </location>
</feature>
<feature type="transmembrane region" description="Helical" evidence="6">
    <location>
        <begin position="310"/>
        <end position="332"/>
    </location>
</feature>
<proteinExistence type="predicted"/>
<name>A0A210PW43_MIZYE</name>
<reference evidence="8 9" key="1">
    <citation type="journal article" date="2017" name="Nat. Ecol. Evol.">
        <title>Scallop genome provides insights into evolution of bilaterian karyotype and development.</title>
        <authorList>
            <person name="Wang S."/>
            <person name="Zhang J."/>
            <person name="Jiao W."/>
            <person name="Li J."/>
            <person name="Xun X."/>
            <person name="Sun Y."/>
            <person name="Guo X."/>
            <person name="Huan P."/>
            <person name="Dong B."/>
            <person name="Zhang L."/>
            <person name="Hu X."/>
            <person name="Sun X."/>
            <person name="Wang J."/>
            <person name="Zhao C."/>
            <person name="Wang Y."/>
            <person name="Wang D."/>
            <person name="Huang X."/>
            <person name="Wang R."/>
            <person name="Lv J."/>
            <person name="Li Y."/>
            <person name="Zhang Z."/>
            <person name="Liu B."/>
            <person name="Lu W."/>
            <person name="Hui Y."/>
            <person name="Liang J."/>
            <person name="Zhou Z."/>
            <person name="Hou R."/>
            <person name="Li X."/>
            <person name="Liu Y."/>
            <person name="Li H."/>
            <person name="Ning X."/>
            <person name="Lin Y."/>
            <person name="Zhao L."/>
            <person name="Xing Q."/>
            <person name="Dou J."/>
            <person name="Li Y."/>
            <person name="Mao J."/>
            <person name="Guo H."/>
            <person name="Dou H."/>
            <person name="Li T."/>
            <person name="Mu C."/>
            <person name="Jiang W."/>
            <person name="Fu Q."/>
            <person name="Fu X."/>
            <person name="Miao Y."/>
            <person name="Liu J."/>
            <person name="Yu Q."/>
            <person name="Li R."/>
            <person name="Liao H."/>
            <person name="Li X."/>
            <person name="Kong Y."/>
            <person name="Jiang Z."/>
            <person name="Chourrout D."/>
            <person name="Li R."/>
            <person name="Bao Z."/>
        </authorList>
    </citation>
    <scope>NUCLEOTIDE SEQUENCE [LARGE SCALE GENOMIC DNA]</scope>
    <source>
        <strain evidence="8 9">PY_sf001</strain>
    </source>
</reference>
<sequence>MSNERQTDRCAEHESTPLQNTSGHDSESKHEDEDGESTTSSIHGPPFLVELRSNRSTQCQVVLSTCVAFAFGVLGWSKGQIGPAFLDIMTISGADLETGSAFITAYFVGRVVGSLLCGVLYSKVNTYMLLGIAMTGNSAMFAVIPWCTAYELMIVVHFLHGLAGGLLAVALISIAVSIWGVTARGRAYLNIFYAAFAVSGLFSPIVTSPFLLPAQSYSNINATSWNVSIHTMHSIDVSTTSSINVSNTMTVLQTNVTNFLNPKSNLYKAYSISACVAFLAGIPFIVLFFRPTTSNTNSSKGAEFRFLGSLPVVVKVLQLINVGIFAAVFNAIDFTFSGFLTVFCVQYLQWTKTTGSMLTSVVFGATLTGRILGIFLVHHFNSLTILMFSTIVCSIGFLGLSLSALAYVDAGIWISVCILGIPLGIGWPSILSWSNEHFVPACGKMTAFFMVTAFTGALLSPLLFGYIMEEISPIWFCYLGLGKTLINIVNVVLILIYSRFSRAASLILTTKQSARVT</sequence>
<evidence type="ECO:0000256" key="5">
    <source>
        <dbReference type="SAM" id="MobiDB-lite"/>
    </source>
</evidence>
<dbReference type="Proteomes" id="UP000242188">
    <property type="component" value="Unassembled WGS sequence"/>
</dbReference>
<keyword evidence="8" id="KW-0813">Transport</keyword>
<protein>
    <submittedName>
        <fullName evidence="8">Sodium-dependent glucose transporter 1</fullName>
    </submittedName>
</protein>
<dbReference type="GO" id="GO:0022857">
    <property type="term" value="F:transmembrane transporter activity"/>
    <property type="evidence" value="ECO:0007669"/>
    <property type="project" value="InterPro"/>
</dbReference>
<feature type="transmembrane region" description="Helical" evidence="6">
    <location>
        <begin position="158"/>
        <end position="179"/>
    </location>
</feature>